<evidence type="ECO:0000313" key="2">
    <source>
        <dbReference type="EMBL" id="KAF5388933.1"/>
    </source>
</evidence>
<sequence length="111" mass="11916">MSDQYLRLNDAALGELEIQSPPTINRTAQTNEAALRKVIALNSGDSPADVTFTLVQEEAEGLLKKNAADYAMLLRDHKSAIESLKEAIAKQKQVTASLEATLAILEGVHGA</sequence>
<gene>
    <name evidence="2" type="ORF">D9757_005113</name>
</gene>
<name>A0A8H5HSZ3_9AGAR</name>
<dbReference type="EMBL" id="JAACJN010000025">
    <property type="protein sequence ID" value="KAF5388933.1"/>
    <property type="molecule type" value="Genomic_DNA"/>
</dbReference>
<organism evidence="2 3">
    <name type="scientific">Collybiopsis confluens</name>
    <dbReference type="NCBI Taxonomy" id="2823264"/>
    <lineage>
        <taxon>Eukaryota</taxon>
        <taxon>Fungi</taxon>
        <taxon>Dikarya</taxon>
        <taxon>Basidiomycota</taxon>
        <taxon>Agaricomycotina</taxon>
        <taxon>Agaricomycetes</taxon>
        <taxon>Agaricomycetidae</taxon>
        <taxon>Agaricales</taxon>
        <taxon>Marasmiineae</taxon>
        <taxon>Omphalotaceae</taxon>
        <taxon>Collybiopsis</taxon>
    </lineage>
</organism>
<keyword evidence="3" id="KW-1185">Reference proteome</keyword>
<proteinExistence type="predicted"/>
<dbReference type="Proteomes" id="UP000518752">
    <property type="component" value="Unassembled WGS sequence"/>
</dbReference>
<protein>
    <submittedName>
        <fullName evidence="2">Uncharacterized protein</fullName>
    </submittedName>
</protein>
<accession>A0A8H5HSZ3</accession>
<keyword evidence="1" id="KW-0175">Coiled coil</keyword>
<dbReference type="OrthoDB" id="3092844at2759"/>
<evidence type="ECO:0000313" key="3">
    <source>
        <dbReference type="Proteomes" id="UP000518752"/>
    </source>
</evidence>
<reference evidence="2 3" key="1">
    <citation type="journal article" date="2020" name="ISME J.">
        <title>Uncovering the hidden diversity of litter-decomposition mechanisms in mushroom-forming fungi.</title>
        <authorList>
            <person name="Floudas D."/>
            <person name="Bentzer J."/>
            <person name="Ahren D."/>
            <person name="Johansson T."/>
            <person name="Persson P."/>
            <person name="Tunlid A."/>
        </authorList>
    </citation>
    <scope>NUCLEOTIDE SEQUENCE [LARGE SCALE GENOMIC DNA]</scope>
    <source>
        <strain evidence="2 3">CBS 406.79</strain>
    </source>
</reference>
<dbReference type="AlphaFoldDB" id="A0A8H5HSZ3"/>
<evidence type="ECO:0000256" key="1">
    <source>
        <dbReference type="SAM" id="Coils"/>
    </source>
</evidence>
<feature type="coiled-coil region" evidence="1">
    <location>
        <begin position="74"/>
        <end position="101"/>
    </location>
</feature>
<comment type="caution">
    <text evidence="2">The sequence shown here is derived from an EMBL/GenBank/DDBJ whole genome shotgun (WGS) entry which is preliminary data.</text>
</comment>